<dbReference type="EMBL" id="LKAM01000003">
    <property type="protein sequence ID" value="KUM49305.1"/>
    <property type="molecule type" value="Genomic_DNA"/>
</dbReference>
<reference evidence="1" key="1">
    <citation type="journal article" date="2015" name="Genome Biol. Evol.">
        <title>Organellar Genomes of White Spruce (Picea glauca): Assembly and Annotation.</title>
        <authorList>
            <person name="Jackman S.D."/>
            <person name="Warren R.L."/>
            <person name="Gibb E.A."/>
            <person name="Vandervalk B.P."/>
            <person name="Mohamadi H."/>
            <person name="Chu J."/>
            <person name="Raymond A."/>
            <person name="Pleasance S."/>
            <person name="Coope R."/>
            <person name="Wildung M.R."/>
            <person name="Ritland C.E."/>
            <person name="Bousquet J."/>
            <person name="Jones S.J."/>
            <person name="Bohlmann J."/>
            <person name="Birol I."/>
        </authorList>
    </citation>
    <scope>NUCLEOTIDE SEQUENCE [LARGE SCALE GENOMIC DNA]</scope>
    <source>
        <tissue evidence="1">Flushing bud</tissue>
    </source>
</reference>
<name>A0A101M1T0_PICGL</name>
<evidence type="ECO:0000313" key="1">
    <source>
        <dbReference type="EMBL" id="KUM49305.1"/>
    </source>
</evidence>
<dbReference type="AlphaFoldDB" id="A0A101M1T0"/>
<organism evidence="1">
    <name type="scientific">Picea glauca</name>
    <name type="common">White spruce</name>
    <name type="synonym">Pinus glauca</name>
    <dbReference type="NCBI Taxonomy" id="3330"/>
    <lineage>
        <taxon>Eukaryota</taxon>
        <taxon>Viridiplantae</taxon>
        <taxon>Streptophyta</taxon>
        <taxon>Embryophyta</taxon>
        <taxon>Tracheophyta</taxon>
        <taxon>Spermatophyta</taxon>
        <taxon>Pinopsida</taxon>
        <taxon>Pinidae</taxon>
        <taxon>Conifers I</taxon>
        <taxon>Pinales</taxon>
        <taxon>Pinaceae</taxon>
        <taxon>Picea</taxon>
    </lineage>
</organism>
<comment type="caution">
    <text evidence="1">The sequence shown here is derived from an EMBL/GenBank/DDBJ whole genome shotgun (WGS) entry which is preliminary data.</text>
</comment>
<geneLocation type="mitochondrion" evidence="1"/>
<accession>A0A101M1T0</accession>
<keyword evidence="1" id="KW-0496">Mitochondrion</keyword>
<proteinExistence type="predicted"/>
<gene>
    <name evidence="1" type="ORF">ABT39_MTgene3854</name>
</gene>
<protein>
    <submittedName>
        <fullName evidence="1">Uncharacterized protein</fullName>
    </submittedName>
</protein>
<sequence>MDRLLNRLDHLGQAKQLGQKHLYLYHDHLDLERIPVDKLEGTLGKT</sequence>